<organism evidence="1 2">
    <name type="scientific">Megaselia scalaris</name>
    <name type="common">Humpbacked fly</name>
    <name type="synonym">Phora scalaris</name>
    <dbReference type="NCBI Taxonomy" id="36166"/>
    <lineage>
        <taxon>Eukaryota</taxon>
        <taxon>Metazoa</taxon>
        <taxon>Ecdysozoa</taxon>
        <taxon>Arthropoda</taxon>
        <taxon>Hexapoda</taxon>
        <taxon>Insecta</taxon>
        <taxon>Pterygota</taxon>
        <taxon>Neoptera</taxon>
        <taxon>Endopterygota</taxon>
        <taxon>Diptera</taxon>
        <taxon>Brachycera</taxon>
        <taxon>Muscomorpha</taxon>
        <taxon>Platypezoidea</taxon>
        <taxon>Phoridae</taxon>
        <taxon>Megaseliini</taxon>
        <taxon>Megaselia</taxon>
    </lineage>
</organism>
<evidence type="ECO:0000313" key="1">
    <source>
        <dbReference type="EnsemblMetazoa" id="MESCA011176-PA"/>
    </source>
</evidence>
<reference evidence="2" key="1">
    <citation type="submission" date="2013-02" db="EMBL/GenBank/DDBJ databases">
        <authorList>
            <person name="Hughes D."/>
        </authorList>
    </citation>
    <scope>NUCLEOTIDE SEQUENCE</scope>
    <source>
        <strain>Durham</strain>
        <strain evidence="2">NC isolate 2 -- Noor lab</strain>
    </source>
</reference>
<dbReference type="EMBL" id="CAQQ02105081">
    <property type="status" value="NOT_ANNOTATED_CDS"/>
    <property type="molecule type" value="Genomic_DNA"/>
</dbReference>
<proteinExistence type="predicted"/>
<evidence type="ECO:0000313" key="2">
    <source>
        <dbReference type="Proteomes" id="UP000015102"/>
    </source>
</evidence>
<sequence>MKDDLLLERSLIFKFENIGTDNMIADNLTKAVVKPKHQFCCKEM</sequence>
<keyword evidence="2" id="KW-1185">Reference proteome</keyword>
<dbReference type="EnsemblMetazoa" id="MESCA011176-RA">
    <property type="protein sequence ID" value="MESCA011176-PA"/>
    <property type="gene ID" value="MESCA011176"/>
</dbReference>
<dbReference type="HOGENOM" id="CLU_3227375_0_0_1"/>
<dbReference type="Proteomes" id="UP000015102">
    <property type="component" value="Unassembled WGS sequence"/>
</dbReference>
<reference evidence="1" key="2">
    <citation type="submission" date="2015-06" db="UniProtKB">
        <authorList>
            <consortium name="EnsemblMetazoa"/>
        </authorList>
    </citation>
    <scope>IDENTIFICATION</scope>
</reference>
<accession>T1H4G7</accession>
<name>T1H4G7_MEGSC</name>
<protein>
    <submittedName>
        <fullName evidence="1">Uncharacterized protein</fullName>
    </submittedName>
</protein>
<dbReference type="AlphaFoldDB" id="T1H4G7"/>